<dbReference type="AlphaFoldDB" id="A0A7E4VQN0"/>
<dbReference type="WBParaSite" id="Pan_g23493.t1">
    <property type="protein sequence ID" value="Pan_g23493.t1"/>
    <property type="gene ID" value="Pan_g23493"/>
</dbReference>
<organism evidence="1 2">
    <name type="scientific">Panagrellus redivivus</name>
    <name type="common">Microworm</name>
    <dbReference type="NCBI Taxonomy" id="6233"/>
    <lineage>
        <taxon>Eukaryota</taxon>
        <taxon>Metazoa</taxon>
        <taxon>Ecdysozoa</taxon>
        <taxon>Nematoda</taxon>
        <taxon>Chromadorea</taxon>
        <taxon>Rhabditida</taxon>
        <taxon>Tylenchina</taxon>
        <taxon>Panagrolaimomorpha</taxon>
        <taxon>Panagrolaimoidea</taxon>
        <taxon>Panagrolaimidae</taxon>
        <taxon>Panagrellus</taxon>
    </lineage>
</organism>
<accession>A0A7E4VQN0</accession>
<name>A0A7E4VQN0_PANRE</name>
<keyword evidence="1" id="KW-1185">Reference proteome</keyword>
<evidence type="ECO:0000313" key="1">
    <source>
        <dbReference type="Proteomes" id="UP000492821"/>
    </source>
</evidence>
<sequence>MPYPLAKLAYGLRCRLNELVTPVERYRLQIAAGNVSICPTRLQRAHPFGVVVSSGLKTVGTPVSLNNGEGSISLSIIQNDFVYYANILWLDHFDIQSEDLLYFLFTPRGTLNVSDCKVSNNFFQKLELSNTADVIKVNINNIYPFVDFTDLLTTFCNVEEIIIKKSRLSPKWVAELKRLESSKLKLLTIQFNGYSFPSFAFDDLMAFLMTGRNETFQLDITWNAELLHEYESFYMNMCHFKSENPIGAEGIEKAHVKITCGNESSKFSLF</sequence>
<proteinExistence type="predicted"/>
<reference evidence="1" key="1">
    <citation type="journal article" date="2013" name="Genetics">
        <title>The draft genome and transcriptome of Panagrellus redivivus are shaped by the harsh demands of a free-living lifestyle.</title>
        <authorList>
            <person name="Srinivasan J."/>
            <person name="Dillman A.R."/>
            <person name="Macchietto M.G."/>
            <person name="Heikkinen L."/>
            <person name="Lakso M."/>
            <person name="Fracchia K.M."/>
            <person name="Antoshechkin I."/>
            <person name="Mortazavi A."/>
            <person name="Wong G."/>
            <person name="Sternberg P.W."/>
        </authorList>
    </citation>
    <scope>NUCLEOTIDE SEQUENCE [LARGE SCALE GENOMIC DNA]</scope>
    <source>
        <strain evidence="1">MT8872</strain>
    </source>
</reference>
<reference evidence="2" key="2">
    <citation type="submission" date="2020-10" db="UniProtKB">
        <authorList>
            <consortium name="WormBaseParasite"/>
        </authorList>
    </citation>
    <scope>IDENTIFICATION</scope>
</reference>
<dbReference type="Proteomes" id="UP000492821">
    <property type="component" value="Unassembled WGS sequence"/>
</dbReference>
<protein>
    <submittedName>
        <fullName evidence="2">FBD domain-containing protein</fullName>
    </submittedName>
</protein>
<evidence type="ECO:0000313" key="2">
    <source>
        <dbReference type="WBParaSite" id="Pan_g23493.t1"/>
    </source>
</evidence>